<feature type="compositionally biased region" description="Polar residues" evidence="1">
    <location>
        <begin position="1319"/>
        <end position="1345"/>
    </location>
</feature>
<feature type="region of interest" description="Disordered" evidence="1">
    <location>
        <begin position="356"/>
        <end position="387"/>
    </location>
</feature>
<protein>
    <submittedName>
        <fullName evidence="2">Uncharacterized protein</fullName>
    </submittedName>
</protein>
<evidence type="ECO:0000313" key="3">
    <source>
        <dbReference type="Proteomes" id="UP000324022"/>
    </source>
</evidence>
<organism evidence="2 3">
    <name type="scientific">Ustilago trichophora</name>
    <dbReference type="NCBI Taxonomy" id="86804"/>
    <lineage>
        <taxon>Eukaryota</taxon>
        <taxon>Fungi</taxon>
        <taxon>Dikarya</taxon>
        <taxon>Basidiomycota</taxon>
        <taxon>Ustilaginomycotina</taxon>
        <taxon>Ustilaginomycetes</taxon>
        <taxon>Ustilaginales</taxon>
        <taxon>Ustilaginaceae</taxon>
        <taxon>Ustilago</taxon>
    </lineage>
</organism>
<reference evidence="2 3" key="1">
    <citation type="submission" date="2018-03" db="EMBL/GenBank/DDBJ databases">
        <authorList>
            <person name="Guldener U."/>
        </authorList>
    </citation>
    <scope>NUCLEOTIDE SEQUENCE [LARGE SCALE GENOMIC DNA]</scope>
    <source>
        <strain evidence="2 3">NBRC100155</strain>
    </source>
</reference>
<feature type="compositionally biased region" description="Polar residues" evidence="1">
    <location>
        <begin position="661"/>
        <end position="672"/>
    </location>
</feature>
<dbReference type="EMBL" id="OOIN01000033">
    <property type="protein sequence ID" value="SPO30534.1"/>
    <property type="molecule type" value="Genomic_DNA"/>
</dbReference>
<proteinExistence type="predicted"/>
<feature type="region of interest" description="Disordered" evidence="1">
    <location>
        <begin position="1115"/>
        <end position="1141"/>
    </location>
</feature>
<feature type="compositionally biased region" description="Polar residues" evidence="1">
    <location>
        <begin position="641"/>
        <end position="650"/>
    </location>
</feature>
<feature type="region of interest" description="Disordered" evidence="1">
    <location>
        <begin position="515"/>
        <end position="543"/>
    </location>
</feature>
<feature type="compositionally biased region" description="Low complexity" evidence="1">
    <location>
        <begin position="294"/>
        <end position="319"/>
    </location>
</feature>
<name>A0A5C3EIP4_9BASI</name>
<evidence type="ECO:0000313" key="2">
    <source>
        <dbReference type="EMBL" id="SPO30534.1"/>
    </source>
</evidence>
<feature type="region of interest" description="Disordered" evidence="1">
    <location>
        <begin position="598"/>
        <end position="672"/>
    </location>
</feature>
<feature type="compositionally biased region" description="Low complexity" evidence="1">
    <location>
        <begin position="1120"/>
        <end position="1131"/>
    </location>
</feature>
<feature type="compositionally biased region" description="Low complexity" evidence="1">
    <location>
        <begin position="100"/>
        <end position="119"/>
    </location>
</feature>
<feature type="compositionally biased region" description="Low complexity" evidence="1">
    <location>
        <begin position="625"/>
        <end position="640"/>
    </location>
</feature>
<feature type="region of interest" description="Disordered" evidence="1">
    <location>
        <begin position="717"/>
        <end position="749"/>
    </location>
</feature>
<feature type="region of interest" description="Disordered" evidence="1">
    <location>
        <begin position="405"/>
        <end position="427"/>
    </location>
</feature>
<accession>A0A5C3EIP4</accession>
<feature type="region of interest" description="Disordered" evidence="1">
    <location>
        <begin position="90"/>
        <end position="121"/>
    </location>
</feature>
<dbReference type="Proteomes" id="UP000324022">
    <property type="component" value="Unassembled WGS sequence"/>
</dbReference>
<feature type="region of interest" description="Disordered" evidence="1">
    <location>
        <begin position="1182"/>
        <end position="1241"/>
    </location>
</feature>
<sequence length="1345" mass="144565">MSRTSFAENQAMDAAMSRAASRAGSISTLWSSAEVPLCLDPRVQPSSDDFEPYTSRAHSIAGSISRNSTRSSQISMDLARLSIDIPNEYPRRPESIRLTPPRASSSSSTSGSSPSRVPSFNIGTIAENEPMRSSPISKFPYQPPSQVVQQKLLSSRFSEDTIDEPLHLSHSTSLATFGARLSMVPRKSSAGVSDISQSDSERSSSMQHVTDPYFEGKCLVAQTPTDLYRRAYRFFDKEYTVQHPSPTLESGAILSSLESAFAQEEQHQHHQQQQRSERPSLAASEHSHEGSLPSCSRSQASSTQASSSDSASAWSAESSLSRGHVAAPAIVTADHQHHHHHHHREQRVEAYLTPNSFDTTLTPKNGQRTASSSDKSGALSIPSLPSLPSFDSTLTATRVDHSAAAATAREIRRRPSTADVYSQGSQVSPHTFANVPLPLPPMPMVSPTEPVPVRYQVQSYSMAPASKMASSANVGEVGNSRSTTSRLLRARVASTPKLRLDASSLFPSEQALHVQHPVPPLPGRLSNLATDRRPSTSQMDGRAPFFGRRFRSRTLGESDRSEAANMQAAVNASKNIPSSASIHRPGVVSGLYTTTNGAHSMVPHRHPSQVSATSSELHSPLYMQPTPSSSICSASSPATTNSSLPVTPRNTIAFPRPKSRGTASASKSSGNTNAGWASYLNTGLTLHLEGDHGRVCQINMTYLAYDPFGRPEQLVEGTEAARSLTPKRPKSRGDKDSEAEQSGTLEFGPAVSEEMRSNHWLLFEGSKREASVLLKHLTVGEDVKADLLTRQATLSLKSLGNHQVSGYERKGRLAWKFAYRVVEQENGSGGGARRLVPLGFSCSATLLNPERARKSRLLNLVKKQMVPTLASKAVAASGSIDSPRSATYPYEDGMGTSTASPASSRRSNKQLAPEAYQPGSPIRRSNAASGVGSCNSPLRQLSRTAPSATSITSAESSFCSQPATPGRDTTHSATDASLARMNLQASPVSAQFGQPNPASISASVSVQRQLRSFASTSTSASASSAAAAAAAVAPALQLDLGPSNKLQEKASMTSLSTSSISSGSVQLAKPMVINGRKLIPISLPAGLARKSRIDPALLQANVVVRTNPTISNSEAMRQRSVSMHSSASGASLEQQNQRRVEEKVGMKGLLSNQPCMPGSGSRPPTASESIKLEYLARSAFEDNQQPRQQQQQQLRAQKSFAGPILTPSSFADGERQARRQRSKTIEDGGGGGGGRQRPFTADAWGESQYPSREQVLLNNARVISEQHHDGHAMERMGMGMVERGEFFASQRMQREEEEAGGFKPLPAPPRPSTRPRTAQTITNADRNAFHHQQVQPQRTIQGLRS</sequence>
<feature type="compositionally biased region" description="Polar residues" evidence="1">
    <location>
        <begin position="356"/>
        <end position="375"/>
    </location>
</feature>
<feature type="compositionally biased region" description="Polar residues" evidence="1">
    <location>
        <begin position="608"/>
        <end position="617"/>
    </location>
</feature>
<feature type="region of interest" description="Disordered" evidence="1">
    <location>
        <begin position="262"/>
        <end position="319"/>
    </location>
</feature>
<feature type="region of interest" description="Disordered" evidence="1">
    <location>
        <begin position="1292"/>
        <end position="1345"/>
    </location>
</feature>
<feature type="compositionally biased region" description="Low complexity" evidence="1">
    <location>
        <begin position="896"/>
        <end position="905"/>
    </location>
</feature>
<feature type="region of interest" description="Disordered" evidence="1">
    <location>
        <begin position="872"/>
        <end position="972"/>
    </location>
</feature>
<keyword evidence="3" id="KW-1185">Reference proteome</keyword>
<gene>
    <name evidence="2" type="ORF">UTRI_06464</name>
</gene>
<evidence type="ECO:0000256" key="1">
    <source>
        <dbReference type="SAM" id="MobiDB-lite"/>
    </source>
</evidence>
<feature type="compositionally biased region" description="Polar residues" evidence="1">
    <location>
        <begin position="926"/>
        <end position="963"/>
    </location>
</feature>
<feature type="region of interest" description="Disordered" evidence="1">
    <location>
        <begin position="188"/>
        <end position="209"/>
    </location>
</feature>
<feature type="compositionally biased region" description="Low complexity" evidence="1">
    <location>
        <begin position="1185"/>
        <end position="1197"/>
    </location>
</feature>
<dbReference type="OrthoDB" id="3269398at2759"/>